<accession>A0A0A0D0F4</accession>
<sequence>MDTTTPLFGPRLAPASGRAPKALIVLLHGVGADGQDLIGLAPHWARYLPEAEFLAPDGPEPCDMAPFGRQWFSLQDRTPAVMEAGLQAAAPIVNGFLDQALAERGLTDADLALVGFSQGTMTSLYTALRRPRPCAAVVGYSGALLGAQTLAQHIVSRPPVLLVHGEDDGVVPFAAMAAASQALRGAGVEVETLARPGLGHGIDPEGLVAGLDMLRRHLPQAIGGAA</sequence>
<protein>
    <submittedName>
        <fullName evidence="4">Phospholipase</fullName>
    </submittedName>
</protein>
<dbReference type="PANTHER" id="PTHR10655">
    <property type="entry name" value="LYSOPHOSPHOLIPASE-RELATED"/>
    <property type="match status" value="1"/>
</dbReference>
<dbReference type="GO" id="GO:0016787">
    <property type="term" value="F:hydrolase activity"/>
    <property type="evidence" value="ECO:0007669"/>
    <property type="project" value="UniProtKB-KW"/>
</dbReference>
<comment type="caution">
    <text evidence="4">The sequence shown here is derived from an EMBL/GenBank/DDBJ whole genome shotgun (WGS) entry which is preliminary data.</text>
</comment>
<comment type="similarity">
    <text evidence="1">Belongs to the AB hydrolase superfamily. AB hydrolase 2 family.</text>
</comment>
<proteinExistence type="inferred from homology"/>
<keyword evidence="2" id="KW-0378">Hydrolase</keyword>
<name>A0A0A0D0F4_9PROT</name>
<dbReference type="RefSeq" id="WP_034845542.1">
    <property type="nucleotide sequence ID" value="NZ_JANX01000488.1"/>
</dbReference>
<feature type="domain" description="Phospholipase/carboxylesterase/thioesterase" evidence="3">
    <location>
        <begin position="17"/>
        <end position="211"/>
    </location>
</feature>
<dbReference type="Gene3D" id="3.40.50.1820">
    <property type="entry name" value="alpha/beta hydrolase"/>
    <property type="match status" value="1"/>
</dbReference>
<evidence type="ECO:0000313" key="5">
    <source>
        <dbReference type="Proteomes" id="UP000029995"/>
    </source>
</evidence>
<evidence type="ECO:0000313" key="4">
    <source>
        <dbReference type="EMBL" id="KGM31540.1"/>
    </source>
</evidence>
<dbReference type="SUPFAM" id="SSF53474">
    <property type="entry name" value="alpha/beta-Hydrolases"/>
    <property type="match status" value="1"/>
</dbReference>
<dbReference type="PANTHER" id="PTHR10655:SF17">
    <property type="entry name" value="LYSOPHOSPHOLIPASE-LIKE PROTEIN 1"/>
    <property type="match status" value="1"/>
</dbReference>
<dbReference type="InterPro" id="IPR050565">
    <property type="entry name" value="LYPA1-2/EST-like"/>
</dbReference>
<dbReference type="Proteomes" id="UP000029995">
    <property type="component" value="Unassembled WGS sequence"/>
</dbReference>
<dbReference type="InterPro" id="IPR003140">
    <property type="entry name" value="PLipase/COase/thioEstase"/>
</dbReference>
<evidence type="ECO:0000256" key="1">
    <source>
        <dbReference type="ARBA" id="ARBA00006499"/>
    </source>
</evidence>
<gene>
    <name evidence="4" type="ORF">P409_26630</name>
</gene>
<dbReference type="EMBL" id="JANX01000488">
    <property type="protein sequence ID" value="KGM31540.1"/>
    <property type="molecule type" value="Genomic_DNA"/>
</dbReference>
<organism evidence="4 5">
    <name type="scientific">Inquilinus limosus MP06</name>
    <dbReference type="NCBI Taxonomy" id="1398085"/>
    <lineage>
        <taxon>Bacteria</taxon>
        <taxon>Pseudomonadati</taxon>
        <taxon>Pseudomonadota</taxon>
        <taxon>Alphaproteobacteria</taxon>
        <taxon>Rhodospirillales</taxon>
        <taxon>Rhodospirillaceae</taxon>
        <taxon>Inquilinus</taxon>
    </lineage>
</organism>
<dbReference type="AlphaFoldDB" id="A0A0A0D0F4"/>
<evidence type="ECO:0000259" key="3">
    <source>
        <dbReference type="Pfam" id="PF02230"/>
    </source>
</evidence>
<dbReference type="InterPro" id="IPR029058">
    <property type="entry name" value="AB_hydrolase_fold"/>
</dbReference>
<evidence type="ECO:0000256" key="2">
    <source>
        <dbReference type="ARBA" id="ARBA00022801"/>
    </source>
</evidence>
<reference evidence="4 5" key="1">
    <citation type="submission" date="2014-01" db="EMBL/GenBank/DDBJ databases">
        <title>Genome sequence determination for a cystic fibrosis isolate, Inquilinus limosus.</title>
        <authorList>
            <person name="Pino M."/>
            <person name="Di Conza J."/>
            <person name="Gutkind G."/>
        </authorList>
    </citation>
    <scope>NUCLEOTIDE SEQUENCE [LARGE SCALE GENOMIC DNA]</scope>
    <source>
        <strain evidence="4 5">MP06</strain>
    </source>
</reference>
<dbReference type="OrthoDB" id="9801763at2"/>
<dbReference type="Pfam" id="PF02230">
    <property type="entry name" value="Abhydrolase_2"/>
    <property type="match status" value="1"/>
</dbReference>